<dbReference type="InterPro" id="IPR019986">
    <property type="entry name" value="YloV-like"/>
</dbReference>
<evidence type="ECO:0000256" key="1">
    <source>
        <dbReference type="SAM" id="MobiDB-lite"/>
    </source>
</evidence>
<dbReference type="PANTHER" id="PTHR33434">
    <property type="entry name" value="DEGV DOMAIN-CONTAINING PROTEIN DR_1986-RELATED"/>
    <property type="match status" value="1"/>
</dbReference>
<feature type="compositionally biased region" description="Acidic residues" evidence="1">
    <location>
        <begin position="329"/>
        <end position="339"/>
    </location>
</feature>
<name>A0ABY5BSV5_9LACO</name>
<proteinExistence type="predicted"/>
<dbReference type="InterPro" id="IPR004007">
    <property type="entry name" value="DhaL_dom"/>
</dbReference>
<accession>A0ABY5BSV5</accession>
<organism evidence="3 4">
    <name type="scientific">Fructilactobacillus hinvesii</name>
    <dbReference type="NCBI Taxonomy" id="2940300"/>
    <lineage>
        <taxon>Bacteria</taxon>
        <taxon>Bacillati</taxon>
        <taxon>Bacillota</taxon>
        <taxon>Bacilli</taxon>
        <taxon>Lactobacillales</taxon>
        <taxon>Lactobacillaceae</taxon>
        <taxon>Fructilactobacillus</taxon>
    </lineage>
</organism>
<dbReference type="Pfam" id="PF21645">
    <property type="entry name" value="FakA-like_M"/>
    <property type="match status" value="1"/>
</dbReference>
<dbReference type="SMART" id="SM01120">
    <property type="entry name" value="Dak2"/>
    <property type="match status" value="1"/>
</dbReference>
<keyword evidence="4" id="KW-1185">Reference proteome</keyword>
<dbReference type="Proteomes" id="UP001057025">
    <property type="component" value="Chromosome"/>
</dbReference>
<feature type="domain" description="DhaL" evidence="2">
    <location>
        <begin position="9"/>
        <end position="201"/>
    </location>
</feature>
<dbReference type="SMART" id="SM01121">
    <property type="entry name" value="Dak1_2"/>
    <property type="match status" value="1"/>
</dbReference>
<dbReference type="InterPro" id="IPR048394">
    <property type="entry name" value="FakA-like_M"/>
</dbReference>
<protein>
    <submittedName>
        <fullName evidence="3">DAK2 domain-containing protein</fullName>
    </submittedName>
</protein>
<evidence type="ECO:0000313" key="3">
    <source>
        <dbReference type="EMBL" id="USS87543.1"/>
    </source>
</evidence>
<dbReference type="PANTHER" id="PTHR33434:SF4">
    <property type="entry name" value="PHOSPHATASE PROTEIN"/>
    <property type="match status" value="1"/>
</dbReference>
<dbReference type="Gene3D" id="1.25.40.340">
    <property type="match status" value="1"/>
</dbReference>
<dbReference type="Pfam" id="PF13684">
    <property type="entry name" value="FakA-like_C"/>
    <property type="match status" value="1"/>
</dbReference>
<dbReference type="InterPro" id="IPR033470">
    <property type="entry name" value="FakA-like_C"/>
</dbReference>
<dbReference type="PROSITE" id="PS51480">
    <property type="entry name" value="DHAL"/>
    <property type="match status" value="1"/>
</dbReference>
<dbReference type="InterPro" id="IPR036117">
    <property type="entry name" value="DhaL_dom_sf"/>
</dbReference>
<evidence type="ECO:0000259" key="2">
    <source>
        <dbReference type="PROSITE" id="PS51480"/>
    </source>
</evidence>
<dbReference type="SUPFAM" id="SSF101473">
    <property type="entry name" value="DhaL-like"/>
    <property type="match status" value="1"/>
</dbReference>
<feature type="region of interest" description="Disordered" evidence="1">
    <location>
        <begin position="326"/>
        <end position="347"/>
    </location>
</feature>
<dbReference type="NCBIfam" id="TIGR03599">
    <property type="entry name" value="YloV"/>
    <property type="match status" value="1"/>
</dbReference>
<dbReference type="InterPro" id="IPR050270">
    <property type="entry name" value="DegV_domain_contain"/>
</dbReference>
<gene>
    <name evidence="3" type="ORF">M3M39_05320</name>
</gene>
<dbReference type="EMBL" id="CP097118">
    <property type="protein sequence ID" value="USS87543.1"/>
    <property type="molecule type" value="Genomic_DNA"/>
</dbReference>
<sequence>MSVTKITTKEFDQMVQAAAVVLQNNAEFINSLNVFPVPDGDTGMNMSLSFASGAKYVAKESQPTVGAKAAALAKGLLMGARGNSGVILSQIFRGFAKNVEGKADLNATEFTAAITAGAKTAYNSVMKPTEGTILTVIRFAANAGRKKAAQTDDLGKVSDAIKKGAQTALKQTPDLLPVLKQVGVVDSGGQGLTFVLEAFADILNNREPSDDVHAKFNVEANKMDEMVKKSDHASAQGQLNPDDIVYGYCTQMTVRFGKGKEYKDPFDYDHFYDYLAPLGDSLLVINDDEVAKVHIHTEQPGKVLAWGQNFGDLINIKIDNMREQQESIMENDEQSDDSEPQAPASEPAAPAVEMAVIAVVAGAGLEKLFKSLGVTKIISGGQTMNPSTEDIVKAVNATNAKHVLVLPNNKNIFLAAEQAEDLTDVPMKVVHTKTIPQGLTAMFSYNPEASLADNQTAMDDSLDTVKSGQVTTAIRDTKIDDLEIKKGNFMGIIDGQIQVIASSLDEAAVQMTKKMLDADSENVTIIYGEGATQADAQKVEDSAAAVDDELEIEIHAGNQPVYPFIISVE</sequence>
<reference evidence="3" key="1">
    <citation type="submission" date="2022-05" db="EMBL/GenBank/DDBJ databases">
        <authorList>
            <person name="Oliphant S.A."/>
            <person name="Watson-Haigh N.S."/>
            <person name="Sumby K.M."/>
            <person name="Gardner J.M."/>
            <person name="Jiranek V."/>
        </authorList>
    </citation>
    <scope>NUCLEOTIDE SEQUENCE</scope>
    <source>
        <strain evidence="3">KI11_C11</strain>
    </source>
</reference>
<evidence type="ECO:0000313" key="4">
    <source>
        <dbReference type="Proteomes" id="UP001057025"/>
    </source>
</evidence>
<dbReference type="Pfam" id="PF02734">
    <property type="entry name" value="Dak2"/>
    <property type="match status" value="1"/>
</dbReference>
<dbReference type="RefSeq" id="WP_252796840.1">
    <property type="nucleotide sequence ID" value="NZ_CP097118.1"/>
</dbReference>